<proteinExistence type="predicted"/>
<accession>A0A8X7VRR7</accession>
<organism evidence="1 2">
    <name type="scientific">Brassica carinata</name>
    <name type="common">Ethiopian mustard</name>
    <name type="synonym">Abyssinian cabbage</name>
    <dbReference type="NCBI Taxonomy" id="52824"/>
    <lineage>
        <taxon>Eukaryota</taxon>
        <taxon>Viridiplantae</taxon>
        <taxon>Streptophyta</taxon>
        <taxon>Embryophyta</taxon>
        <taxon>Tracheophyta</taxon>
        <taxon>Spermatophyta</taxon>
        <taxon>Magnoliopsida</taxon>
        <taxon>eudicotyledons</taxon>
        <taxon>Gunneridae</taxon>
        <taxon>Pentapetalae</taxon>
        <taxon>rosids</taxon>
        <taxon>malvids</taxon>
        <taxon>Brassicales</taxon>
        <taxon>Brassicaceae</taxon>
        <taxon>Brassiceae</taxon>
        <taxon>Brassica</taxon>
    </lineage>
</organism>
<comment type="caution">
    <text evidence="1">The sequence shown here is derived from an EMBL/GenBank/DDBJ whole genome shotgun (WGS) entry which is preliminary data.</text>
</comment>
<dbReference type="EMBL" id="JAAMPC010000004">
    <property type="protein sequence ID" value="KAG2316160.1"/>
    <property type="molecule type" value="Genomic_DNA"/>
</dbReference>
<evidence type="ECO:0000313" key="2">
    <source>
        <dbReference type="Proteomes" id="UP000886595"/>
    </source>
</evidence>
<gene>
    <name evidence="1" type="ORF">Bca52824_019282</name>
</gene>
<dbReference type="Proteomes" id="UP000886595">
    <property type="component" value="Unassembled WGS sequence"/>
</dbReference>
<reference evidence="1 2" key="1">
    <citation type="submission" date="2020-02" db="EMBL/GenBank/DDBJ databases">
        <authorList>
            <person name="Ma Q."/>
            <person name="Huang Y."/>
            <person name="Song X."/>
            <person name="Pei D."/>
        </authorList>
    </citation>
    <scope>NUCLEOTIDE SEQUENCE [LARGE SCALE GENOMIC DNA]</scope>
    <source>
        <strain evidence="1">Sxm20200214</strain>
        <tissue evidence="1">Leaf</tissue>
    </source>
</reference>
<sequence length="212" mass="23403">MGSESDLIEEKSAARKEALRALRAAQELSESKERGRCGPAMKFRNYVPQDKELQVERISLVSLSPPYPLKATYRSDTAPLVARERCRRRRRRFFFLRLPFASPRPLASFRHIAGSGVEVLTGGGSLRSSAPRRLISRLEPRAEASPCLVVVSSLGSRFQSSRHAFGVGEVRSVSRWIGGLIWFSTREAKSSKPCNVSGFGAGSLKARVGVAR</sequence>
<keyword evidence="2" id="KW-1185">Reference proteome</keyword>
<dbReference type="AlphaFoldDB" id="A0A8X7VRR7"/>
<evidence type="ECO:0000313" key="1">
    <source>
        <dbReference type="EMBL" id="KAG2316160.1"/>
    </source>
</evidence>
<protein>
    <submittedName>
        <fullName evidence="1">Uncharacterized protein</fullName>
    </submittedName>
</protein>
<name>A0A8X7VRR7_BRACI</name>